<dbReference type="Proteomes" id="UP001063166">
    <property type="component" value="Unassembled WGS sequence"/>
</dbReference>
<name>A0A9P3PVB5_LYOSH</name>
<evidence type="ECO:0000313" key="3">
    <source>
        <dbReference type="Proteomes" id="UP001063166"/>
    </source>
</evidence>
<organism evidence="2 3">
    <name type="scientific">Lyophyllum shimeji</name>
    <name type="common">Hon-shimeji</name>
    <name type="synonym">Tricholoma shimeji</name>
    <dbReference type="NCBI Taxonomy" id="47721"/>
    <lineage>
        <taxon>Eukaryota</taxon>
        <taxon>Fungi</taxon>
        <taxon>Dikarya</taxon>
        <taxon>Basidiomycota</taxon>
        <taxon>Agaricomycotina</taxon>
        <taxon>Agaricomycetes</taxon>
        <taxon>Agaricomycetidae</taxon>
        <taxon>Agaricales</taxon>
        <taxon>Tricholomatineae</taxon>
        <taxon>Lyophyllaceae</taxon>
        <taxon>Lyophyllum</taxon>
    </lineage>
</organism>
<evidence type="ECO:0000313" key="2">
    <source>
        <dbReference type="EMBL" id="GLB42336.1"/>
    </source>
</evidence>
<proteinExistence type="predicted"/>
<protein>
    <submittedName>
        <fullName evidence="2">Uncharacterized protein</fullName>
    </submittedName>
</protein>
<dbReference type="AlphaFoldDB" id="A0A9P3PVB5"/>
<sequence>MPPHDHRSQRSAPQKPGLDPTARNPSRLGIRSQFGRFVRIPGDSQLLSQECREVVVLIALALLQGP</sequence>
<dbReference type="EMBL" id="BRPK01000011">
    <property type="protein sequence ID" value="GLB42336.1"/>
    <property type="molecule type" value="Genomic_DNA"/>
</dbReference>
<comment type="caution">
    <text evidence="2">The sequence shown here is derived from an EMBL/GenBank/DDBJ whole genome shotgun (WGS) entry which is preliminary data.</text>
</comment>
<keyword evidence="3" id="KW-1185">Reference proteome</keyword>
<gene>
    <name evidence="2" type="ORF">LshimejAT787_1103510</name>
</gene>
<reference evidence="2" key="1">
    <citation type="submission" date="2022-07" db="EMBL/GenBank/DDBJ databases">
        <title>The genome of Lyophyllum shimeji provides insight into the initial evolution of ectomycorrhizal fungal genome.</title>
        <authorList>
            <person name="Kobayashi Y."/>
            <person name="Shibata T."/>
            <person name="Hirakawa H."/>
            <person name="Shigenobu S."/>
            <person name="Nishiyama T."/>
            <person name="Yamada A."/>
            <person name="Hasebe M."/>
            <person name="Kawaguchi M."/>
        </authorList>
    </citation>
    <scope>NUCLEOTIDE SEQUENCE</scope>
    <source>
        <strain evidence="2">AT787</strain>
    </source>
</reference>
<feature type="region of interest" description="Disordered" evidence="1">
    <location>
        <begin position="1"/>
        <end position="29"/>
    </location>
</feature>
<accession>A0A9P3PVB5</accession>
<evidence type="ECO:0000256" key="1">
    <source>
        <dbReference type="SAM" id="MobiDB-lite"/>
    </source>
</evidence>